<name>A0A671XBM5_SPAAU</name>
<feature type="domain" description="ZP" evidence="3">
    <location>
        <begin position="6"/>
        <end position="279"/>
    </location>
</feature>
<dbReference type="InterPro" id="IPR042235">
    <property type="entry name" value="ZP-C_dom"/>
</dbReference>
<evidence type="ECO:0000256" key="2">
    <source>
        <dbReference type="ARBA" id="ARBA00023157"/>
    </source>
</evidence>
<evidence type="ECO:0000313" key="5">
    <source>
        <dbReference type="Proteomes" id="UP000472265"/>
    </source>
</evidence>
<evidence type="ECO:0000259" key="3">
    <source>
        <dbReference type="PROSITE" id="PS51034"/>
    </source>
</evidence>
<protein>
    <submittedName>
        <fullName evidence="4">Si:dkey-4p15.5</fullName>
    </submittedName>
</protein>
<keyword evidence="5" id="KW-1185">Reference proteome</keyword>
<dbReference type="PROSITE" id="PS51034">
    <property type="entry name" value="ZP_2"/>
    <property type="match status" value="1"/>
</dbReference>
<reference evidence="4" key="1">
    <citation type="submission" date="2021-04" db="EMBL/GenBank/DDBJ databases">
        <authorList>
            <consortium name="Wellcome Sanger Institute Data Sharing"/>
        </authorList>
    </citation>
    <scope>NUCLEOTIDE SEQUENCE [LARGE SCALE GENOMIC DNA]</scope>
</reference>
<dbReference type="GeneTree" id="ENSGT00940000164443"/>
<dbReference type="InterPro" id="IPR055356">
    <property type="entry name" value="ZP-N"/>
</dbReference>
<evidence type="ECO:0000256" key="1">
    <source>
        <dbReference type="ARBA" id="ARBA00022729"/>
    </source>
</evidence>
<dbReference type="Pfam" id="PF23344">
    <property type="entry name" value="ZP-N"/>
    <property type="match status" value="1"/>
</dbReference>
<dbReference type="AlphaFoldDB" id="A0A671XBM5"/>
<sequence>MDITVNCGTEYITLNIYLCPVYQALYTESLMVLNNQYNNPECFGTADWAADPPVLKFIISLKENSLSSCNNTLKVMIAFPTTSLVNISGTVTSVNTATGTITYQSQIQYKFSCLYPMQYLLNNTKLGVSGASLMIKDNNGSFISTLSMQLCRDNLYKEPLIIPEEGLSPRTEIYVAIKATDLSDRYWKERYMDTAYDTLQSTPCRLFKLFLFHPRCARDAHTKVELNGVSQVAHFSFEAFRFTEHKNQTVSTFYLHCITRLCEREAQSVSDSMTVTSPAVLVGTLDADVTIALSTTDMPPRYPTLEQNIYKSKENLQHALLLSAFNLKTLNSSTFAIIIILVSTPYKALITV</sequence>
<dbReference type="InParanoid" id="A0A671XBM5"/>
<dbReference type="Gene3D" id="2.60.40.4100">
    <property type="entry name" value="Zona pellucida, ZP-C domain"/>
    <property type="match status" value="1"/>
</dbReference>
<dbReference type="Proteomes" id="UP000472265">
    <property type="component" value="Chromosome 2"/>
</dbReference>
<dbReference type="Pfam" id="PF00100">
    <property type="entry name" value="Zona_pellucida"/>
    <property type="match status" value="1"/>
</dbReference>
<dbReference type="PANTHER" id="PTHR14002">
    <property type="entry name" value="ENDOGLIN/TGF-BETA RECEPTOR TYPE III"/>
    <property type="match status" value="1"/>
</dbReference>
<keyword evidence="2" id="KW-1015">Disulfide bond</keyword>
<organism evidence="4 5">
    <name type="scientific">Sparus aurata</name>
    <name type="common">Gilthead sea bream</name>
    <dbReference type="NCBI Taxonomy" id="8175"/>
    <lineage>
        <taxon>Eukaryota</taxon>
        <taxon>Metazoa</taxon>
        <taxon>Chordata</taxon>
        <taxon>Craniata</taxon>
        <taxon>Vertebrata</taxon>
        <taxon>Euteleostomi</taxon>
        <taxon>Actinopterygii</taxon>
        <taxon>Neopterygii</taxon>
        <taxon>Teleostei</taxon>
        <taxon>Neoteleostei</taxon>
        <taxon>Acanthomorphata</taxon>
        <taxon>Eupercaria</taxon>
        <taxon>Spariformes</taxon>
        <taxon>Sparidae</taxon>
        <taxon>Sparus</taxon>
    </lineage>
</organism>
<reference evidence="4" key="3">
    <citation type="submission" date="2025-09" db="UniProtKB">
        <authorList>
            <consortium name="Ensembl"/>
        </authorList>
    </citation>
    <scope>IDENTIFICATION</scope>
</reference>
<proteinExistence type="predicted"/>
<dbReference type="OMA" id="FSTYYVH"/>
<keyword evidence="1" id="KW-0732">Signal</keyword>
<dbReference type="Ensembl" id="ENSSAUT00010048671.1">
    <property type="protein sequence ID" value="ENSSAUP00010046305.1"/>
    <property type="gene ID" value="ENSSAUG00010019304.1"/>
</dbReference>
<dbReference type="PANTHER" id="PTHR14002:SF10">
    <property type="entry name" value="ZONA PELLUCIDA-LIKE DOMAIN-CONTAINING PROTEIN 1-RELATED"/>
    <property type="match status" value="1"/>
</dbReference>
<accession>A0A671XBM5</accession>
<evidence type="ECO:0000313" key="4">
    <source>
        <dbReference type="Ensembl" id="ENSSAUP00010046305.1"/>
    </source>
</evidence>
<dbReference type="InterPro" id="IPR055355">
    <property type="entry name" value="ZP-C"/>
</dbReference>
<reference evidence="4" key="2">
    <citation type="submission" date="2025-08" db="UniProtKB">
        <authorList>
            <consortium name="Ensembl"/>
        </authorList>
    </citation>
    <scope>IDENTIFICATION</scope>
</reference>
<dbReference type="InterPro" id="IPR001507">
    <property type="entry name" value="ZP_dom"/>
</dbReference>